<dbReference type="EMBL" id="JANJQO010002104">
    <property type="protein sequence ID" value="KAJ2968078.1"/>
    <property type="molecule type" value="Genomic_DNA"/>
</dbReference>
<evidence type="ECO:0000313" key="1">
    <source>
        <dbReference type="EMBL" id="KAJ2968078.1"/>
    </source>
</evidence>
<protein>
    <submittedName>
        <fullName evidence="1">Uncharacterized protein</fullName>
    </submittedName>
</protein>
<gene>
    <name evidence="1" type="ORF">NQ176_g9353</name>
</gene>
<organism evidence="1 2">
    <name type="scientific">Zarea fungicola</name>
    <dbReference type="NCBI Taxonomy" id="93591"/>
    <lineage>
        <taxon>Eukaryota</taxon>
        <taxon>Fungi</taxon>
        <taxon>Dikarya</taxon>
        <taxon>Ascomycota</taxon>
        <taxon>Pezizomycotina</taxon>
        <taxon>Sordariomycetes</taxon>
        <taxon>Hypocreomycetidae</taxon>
        <taxon>Hypocreales</taxon>
        <taxon>Cordycipitaceae</taxon>
        <taxon>Zarea</taxon>
    </lineage>
</organism>
<sequence length="105" mass="10709">MRFSTIAIAAAATVANAQSSTSSAAPAGRPTDTPICDYYTTALLKNNTAENQATLLTLLVNTVVIGNYTMPNVGVKVPAVLSPPPTAVTRLPASTFSTAALLSLS</sequence>
<evidence type="ECO:0000313" key="2">
    <source>
        <dbReference type="Proteomes" id="UP001143910"/>
    </source>
</evidence>
<keyword evidence="2" id="KW-1185">Reference proteome</keyword>
<name>A0ACC1MNG8_9HYPO</name>
<reference evidence="1" key="1">
    <citation type="submission" date="2022-08" db="EMBL/GenBank/DDBJ databases">
        <title>Genome Sequence of Lecanicillium fungicola.</title>
        <authorList>
            <person name="Buettner E."/>
        </authorList>
    </citation>
    <scope>NUCLEOTIDE SEQUENCE</scope>
    <source>
        <strain evidence="1">Babe33</strain>
    </source>
</reference>
<proteinExistence type="predicted"/>
<dbReference type="Proteomes" id="UP001143910">
    <property type="component" value="Unassembled WGS sequence"/>
</dbReference>
<comment type="caution">
    <text evidence="1">The sequence shown here is derived from an EMBL/GenBank/DDBJ whole genome shotgun (WGS) entry which is preliminary data.</text>
</comment>
<accession>A0ACC1MNG8</accession>